<dbReference type="Proteomes" id="UP000008457">
    <property type="component" value="Chromosome"/>
</dbReference>
<dbReference type="GO" id="GO:0005829">
    <property type="term" value="C:cytosol"/>
    <property type="evidence" value="ECO:0007669"/>
    <property type="project" value="TreeGrafter"/>
</dbReference>
<dbReference type="PROSITE" id="PS50126">
    <property type="entry name" value="S1"/>
    <property type="match status" value="1"/>
</dbReference>
<dbReference type="SMART" id="SM00955">
    <property type="entry name" value="RNB"/>
    <property type="match status" value="1"/>
</dbReference>
<dbReference type="GO" id="GO:0003723">
    <property type="term" value="F:RNA binding"/>
    <property type="evidence" value="ECO:0007669"/>
    <property type="project" value="UniProtKB-UniRule"/>
</dbReference>
<keyword evidence="5 8" id="KW-0378">Hydrolase</keyword>
<dbReference type="RefSeq" id="WP_013781482.1">
    <property type="nucleotide sequence ID" value="NC_015520.1"/>
</dbReference>
<dbReference type="AlphaFoldDB" id="F4A1D5"/>
<dbReference type="InterPro" id="IPR011805">
    <property type="entry name" value="RNase_R"/>
</dbReference>
<gene>
    <name evidence="8" type="primary">rnr</name>
    <name evidence="10" type="ordered locus">Mahau_1877</name>
</gene>
<dbReference type="InterPro" id="IPR012340">
    <property type="entry name" value="NA-bd_OB-fold"/>
</dbReference>
<reference evidence="11" key="1">
    <citation type="submission" date="2010-11" db="EMBL/GenBank/DDBJ databases">
        <title>The complete genome of Mahella australiensis DSM 15567.</title>
        <authorList>
            <consortium name="US DOE Joint Genome Institute (JGI-PGF)"/>
            <person name="Lucas S."/>
            <person name="Copeland A."/>
            <person name="Lapidus A."/>
            <person name="Bruce D."/>
            <person name="Goodwin L."/>
            <person name="Pitluck S."/>
            <person name="Kyrpides N."/>
            <person name="Mavromatis K."/>
            <person name="Pagani I."/>
            <person name="Ivanova N."/>
            <person name="Teshima H."/>
            <person name="Brettin T."/>
            <person name="Detter J.C."/>
            <person name="Han C."/>
            <person name="Tapia R."/>
            <person name="Land M."/>
            <person name="Hauser L."/>
            <person name="Markowitz V."/>
            <person name="Cheng J.-F."/>
            <person name="Hugenholtz P."/>
            <person name="Woyke T."/>
            <person name="Wu D."/>
            <person name="Spring S."/>
            <person name="Pukall R."/>
            <person name="Steenblock K."/>
            <person name="Schneider S."/>
            <person name="Klenk H.-P."/>
            <person name="Eisen J.A."/>
        </authorList>
    </citation>
    <scope>NUCLEOTIDE SEQUENCE [LARGE SCALE GENOMIC DNA]</scope>
    <source>
        <strain evidence="11">DSM 15567 / CIP 107919 / 50-1 BON</strain>
    </source>
</reference>
<keyword evidence="6 8" id="KW-0269">Exonuclease</keyword>
<dbReference type="InterPro" id="IPR050180">
    <property type="entry name" value="RNR_Ribonuclease"/>
</dbReference>
<dbReference type="HAMAP" id="MF_01895">
    <property type="entry name" value="RNase_R"/>
    <property type="match status" value="1"/>
</dbReference>
<dbReference type="InterPro" id="IPR001900">
    <property type="entry name" value="RNase_II/R"/>
</dbReference>
<organism evidence="10 11">
    <name type="scientific">Mahella australiensis (strain DSM 15567 / CIP 107919 / 50-1 BON)</name>
    <dbReference type="NCBI Taxonomy" id="697281"/>
    <lineage>
        <taxon>Bacteria</taxon>
        <taxon>Bacillati</taxon>
        <taxon>Bacillota</taxon>
        <taxon>Clostridia</taxon>
        <taxon>Thermoanaerobacterales</taxon>
        <taxon>Thermoanaerobacterales Family IV. Incertae Sedis</taxon>
        <taxon>Mahella</taxon>
    </lineage>
</organism>
<comment type="catalytic activity">
    <reaction evidence="1 8">
        <text>Exonucleolytic cleavage in the 3'- to 5'-direction to yield nucleoside 5'-phosphates.</text>
        <dbReference type="EC" id="3.1.13.1"/>
    </reaction>
</comment>
<dbReference type="STRING" id="697281.Mahau_1877"/>
<dbReference type="SMART" id="SM00316">
    <property type="entry name" value="S1"/>
    <property type="match status" value="1"/>
</dbReference>
<dbReference type="InterPro" id="IPR022966">
    <property type="entry name" value="RNase_II/R_CS"/>
</dbReference>
<dbReference type="SUPFAM" id="SSF50249">
    <property type="entry name" value="Nucleic acid-binding proteins"/>
    <property type="match status" value="4"/>
</dbReference>
<reference evidence="10 11" key="2">
    <citation type="journal article" date="2011" name="Stand. Genomic Sci.">
        <title>Complete genome sequence of Mahella australiensis type strain (50-1 BON).</title>
        <authorList>
            <person name="Sikorski J."/>
            <person name="Teshima H."/>
            <person name="Nolan M."/>
            <person name="Lucas S."/>
            <person name="Hammon N."/>
            <person name="Deshpande S."/>
            <person name="Cheng J.F."/>
            <person name="Pitluck S."/>
            <person name="Liolios K."/>
            <person name="Pagani I."/>
            <person name="Ivanova N."/>
            <person name="Huntemann M."/>
            <person name="Mavromatis K."/>
            <person name="Ovchinikova G."/>
            <person name="Pati A."/>
            <person name="Tapia R."/>
            <person name="Han C."/>
            <person name="Goodwin L."/>
            <person name="Chen A."/>
            <person name="Palaniappan K."/>
            <person name="Land M."/>
            <person name="Hauser L."/>
            <person name="Ngatchou-Djao O.D."/>
            <person name="Rohde M."/>
            <person name="Pukall R."/>
            <person name="Spring S."/>
            <person name="Abt B."/>
            <person name="Goker M."/>
            <person name="Detter J.C."/>
            <person name="Woyke T."/>
            <person name="Bristow J."/>
            <person name="Markowitz V."/>
            <person name="Hugenholtz P."/>
            <person name="Eisen J.A."/>
            <person name="Kyrpides N.C."/>
            <person name="Klenk H.P."/>
            <person name="Lapidus A."/>
        </authorList>
    </citation>
    <scope>NUCLEOTIDE SEQUENCE [LARGE SCALE GENOMIC DNA]</scope>
    <source>
        <strain evidence="11">DSM 15567 / CIP 107919 / 50-1 BON</strain>
    </source>
</reference>
<comment type="similarity">
    <text evidence="8">Belongs to the RNR ribonuclease family. RNase R subfamily.</text>
</comment>
<evidence type="ECO:0000256" key="3">
    <source>
        <dbReference type="ARBA" id="ARBA00022490"/>
    </source>
</evidence>
<evidence type="ECO:0000313" key="11">
    <source>
        <dbReference type="Proteomes" id="UP000008457"/>
    </source>
</evidence>
<keyword evidence="4 8" id="KW-0540">Nuclease</keyword>
<evidence type="ECO:0000256" key="4">
    <source>
        <dbReference type="ARBA" id="ARBA00022722"/>
    </source>
</evidence>
<dbReference type="InterPro" id="IPR013223">
    <property type="entry name" value="RNase_B_OB_dom"/>
</dbReference>
<dbReference type="GO" id="GO:0008859">
    <property type="term" value="F:exoribonuclease II activity"/>
    <property type="evidence" value="ECO:0007669"/>
    <property type="project" value="UniProtKB-UniRule"/>
</dbReference>
<dbReference type="PANTHER" id="PTHR23355:SF9">
    <property type="entry name" value="DIS3-LIKE EXONUCLEASE 2"/>
    <property type="match status" value="1"/>
</dbReference>
<evidence type="ECO:0000256" key="2">
    <source>
        <dbReference type="ARBA" id="ARBA00004496"/>
    </source>
</evidence>
<dbReference type="Pfam" id="PF08206">
    <property type="entry name" value="OB_RNB"/>
    <property type="match status" value="1"/>
</dbReference>
<protein>
    <recommendedName>
        <fullName evidence="8">Ribonuclease R</fullName>
        <shortName evidence="8">RNase R</shortName>
        <ecNumber evidence="8">3.1.13.1</ecNumber>
    </recommendedName>
</protein>
<dbReference type="CDD" id="cd04471">
    <property type="entry name" value="S1_RNase_R"/>
    <property type="match status" value="1"/>
</dbReference>
<accession>F4A1D5</accession>
<keyword evidence="7 8" id="KW-0694">RNA-binding</keyword>
<sequence length="706" mass="80180">MNIKEKLLEIMGQSDYTPKTAVQLMDIMGIERADKKSFLSVLDAMEREGSIVRTKTKKYGLPKRLGYVTGRFQANAKGFGFIIPDDGSQKDVYVSADDINGAMNGDRVMAKILFSDGDRSREGQIVQILERANERIVGTIEKSQHFAVLVPDDPRLHTTVLIPDDALNGAQDGYKVVIQVTRWPRGRIGAEGRVIEVLGHKDDVGTDILSIIRQYELPEEFPQEVMEEAASVPQAVSQKDMHGREDLRDLHIVTIDGEDAKDLDDAVSISLLPNGHFLLGVHIADVSHYVKEGSALDKEALSRGCSVYPVDRVIPMLPPALSNGICSLNPRVDRLTLSVFMEIDSKGNVVEHRFTTSVIKTCERMTYTDVTKLLTEPDDGLMDRYGYLIDDFKLMEQLRGILRQRRRERGSIDFDIDEAQIKLDLSGKPTDVLLHSRGIADEIIEEFMLVCNETVAEHMFWTQVPFIYRVHEEPDPEKILAFNDFIHNLGYHLKGIGGKIHPKALQDLLNEVKGTEEEAVVNSVLLRSLQRARYDTENIGHFGLAARYYTHFTSPIRRYPDLMIHRIIKDMLYGRLTPKRVEHLAQVLPSIAQQSSQRERVAQQVEWDTEDLKKAEYMMDKIGQTFDGIISGITHYGMYVQLENTIEGLIHVSALDDDYYVYNEKHYCFIGEHTRKIYRLGDKVRVKVAKVDLSTRNIDFVMDEGE</sequence>
<evidence type="ECO:0000256" key="8">
    <source>
        <dbReference type="HAMAP-Rule" id="MF_01895"/>
    </source>
</evidence>
<comment type="function">
    <text evidence="8">3'-5' exoribonuclease that releases 5'-nucleoside monophosphates and is involved in maturation of structured RNAs.</text>
</comment>
<dbReference type="InterPro" id="IPR040476">
    <property type="entry name" value="CSD2"/>
</dbReference>
<dbReference type="NCBIfam" id="TIGR00358">
    <property type="entry name" value="3_prime_RNase"/>
    <property type="match status" value="1"/>
</dbReference>
<keyword evidence="11" id="KW-1185">Reference proteome</keyword>
<dbReference type="Pfam" id="PF00773">
    <property type="entry name" value="RNB"/>
    <property type="match status" value="1"/>
</dbReference>
<dbReference type="Pfam" id="PF00575">
    <property type="entry name" value="S1"/>
    <property type="match status" value="1"/>
</dbReference>
<dbReference type="Gene3D" id="2.40.50.140">
    <property type="entry name" value="Nucleic acid-binding proteins"/>
    <property type="match status" value="2"/>
</dbReference>
<dbReference type="InterPro" id="IPR004476">
    <property type="entry name" value="RNase_II/RNase_R"/>
</dbReference>
<keyword evidence="3 8" id="KW-0963">Cytoplasm</keyword>
<dbReference type="GO" id="GO:0006402">
    <property type="term" value="P:mRNA catabolic process"/>
    <property type="evidence" value="ECO:0007669"/>
    <property type="project" value="TreeGrafter"/>
</dbReference>
<dbReference type="SMART" id="SM00357">
    <property type="entry name" value="CSP"/>
    <property type="match status" value="1"/>
</dbReference>
<dbReference type="Pfam" id="PF17876">
    <property type="entry name" value="CSD2"/>
    <property type="match status" value="1"/>
</dbReference>
<feature type="domain" description="S1 motif" evidence="9">
    <location>
        <begin position="623"/>
        <end position="703"/>
    </location>
</feature>
<evidence type="ECO:0000313" key="10">
    <source>
        <dbReference type="EMBL" id="AEE97054.1"/>
    </source>
</evidence>
<dbReference type="OrthoDB" id="9764149at2"/>
<evidence type="ECO:0000256" key="1">
    <source>
        <dbReference type="ARBA" id="ARBA00001849"/>
    </source>
</evidence>
<dbReference type="InterPro" id="IPR003029">
    <property type="entry name" value="S1_domain"/>
</dbReference>
<dbReference type="HOGENOM" id="CLU_002333_4_1_9"/>
<name>F4A1D5_MAHA5</name>
<dbReference type="NCBIfam" id="TIGR02063">
    <property type="entry name" value="RNase_R"/>
    <property type="match status" value="1"/>
</dbReference>
<dbReference type="EMBL" id="CP002360">
    <property type="protein sequence ID" value="AEE97054.1"/>
    <property type="molecule type" value="Genomic_DNA"/>
</dbReference>
<evidence type="ECO:0000256" key="5">
    <source>
        <dbReference type="ARBA" id="ARBA00022801"/>
    </source>
</evidence>
<dbReference type="eggNOG" id="COG0557">
    <property type="taxonomic scope" value="Bacteria"/>
</dbReference>
<evidence type="ECO:0000259" key="9">
    <source>
        <dbReference type="PROSITE" id="PS50126"/>
    </source>
</evidence>
<dbReference type="InterPro" id="IPR011129">
    <property type="entry name" value="CSD"/>
</dbReference>
<evidence type="ECO:0000256" key="7">
    <source>
        <dbReference type="ARBA" id="ARBA00022884"/>
    </source>
</evidence>
<dbReference type="KEGG" id="mas:Mahau_1877"/>
<dbReference type="PROSITE" id="PS01175">
    <property type="entry name" value="RIBONUCLEASE_II"/>
    <property type="match status" value="1"/>
</dbReference>
<dbReference type="EC" id="3.1.13.1" evidence="8"/>
<comment type="subcellular location">
    <subcellularLocation>
        <location evidence="2 8">Cytoplasm</location>
    </subcellularLocation>
</comment>
<evidence type="ECO:0000256" key="6">
    <source>
        <dbReference type="ARBA" id="ARBA00022839"/>
    </source>
</evidence>
<proteinExistence type="inferred from homology"/>
<dbReference type="PANTHER" id="PTHR23355">
    <property type="entry name" value="RIBONUCLEASE"/>
    <property type="match status" value="1"/>
</dbReference>